<feature type="transmembrane region" description="Helical" evidence="8">
    <location>
        <begin position="88"/>
        <end position="108"/>
    </location>
</feature>
<dbReference type="InterPro" id="IPR004695">
    <property type="entry name" value="SLAC1/Mae1/Ssu1/TehA"/>
</dbReference>
<accession>A0A6N7W849</accession>
<dbReference type="InterPro" id="IPR038665">
    <property type="entry name" value="Voltage-dep_anion_channel_sf"/>
</dbReference>
<dbReference type="EMBL" id="VULO01000008">
    <property type="protein sequence ID" value="MSS84683.1"/>
    <property type="molecule type" value="Genomic_DNA"/>
</dbReference>
<evidence type="ECO:0000256" key="4">
    <source>
        <dbReference type="ARBA" id="ARBA00022475"/>
    </source>
</evidence>
<evidence type="ECO:0000256" key="2">
    <source>
        <dbReference type="ARBA" id="ARBA00008566"/>
    </source>
</evidence>
<feature type="transmembrane region" description="Helical" evidence="8">
    <location>
        <begin position="278"/>
        <end position="300"/>
    </location>
</feature>
<feature type="transmembrane region" description="Helical" evidence="8">
    <location>
        <begin position="198"/>
        <end position="226"/>
    </location>
</feature>
<feature type="transmembrane region" description="Helical" evidence="8">
    <location>
        <begin position="114"/>
        <end position="133"/>
    </location>
</feature>
<feature type="transmembrane region" description="Helical" evidence="8">
    <location>
        <begin position="170"/>
        <end position="192"/>
    </location>
</feature>
<dbReference type="PANTHER" id="PTHR31686:SF1">
    <property type="entry name" value="SULFITE EFFLUX PUMP SSU1"/>
    <property type="match status" value="1"/>
</dbReference>
<dbReference type="GO" id="GO:0000319">
    <property type="term" value="F:sulfite transmembrane transporter activity"/>
    <property type="evidence" value="ECO:0007669"/>
    <property type="project" value="TreeGrafter"/>
</dbReference>
<keyword evidence="5 8" id="KW-0812">Transmembrane</keyword>
<evidence type="ECO:0000256" key="7">
    <source>
        <dbReference type="ARBA" id="ARBA00023136"/>
    </source>
</evidence>
<dbReference type="InterPro" id="IPR051629">
    <property type="entry name" value="Sulfite_efflux_TDT"/>
</dbReference>
<evidence type="ECO:0008006" key="11">
    <source>
        <dbReference type="Google" id="ProtNLM"/>
    </source>
</evidence>
<dbReference type="CDD" id="cd09319">
    <property type="entry name" value="TDT_like_1"/>
    <property type="match status" value="1"/>
</dbReference>
<feature type="transmembrane region" description="Helical" evidence="8">
    <location>
        <begin position="28"/>
        <end position="48"/>
    </location>
</feature>
<dbReference type="GO" id="GO:0005886">
    <property type="term" value="C:plasma membrane"/>
    <property type="evidence" value="ECO:0007669"/>
    <property type="project" value="UniProtKB-SubCell"/>
</dbReference>
<feature type="transmembrane region" description="Helical" evidence="8">
    <location>
        <begin position="54"/>
        <end position="76"/>
    </location>
</feature>
<protein>
    <recommendedName>
        <fullName evidence="11">C4-dicarboxylate transporter/malic acid transport protein</fullName>
    </recommendedName>
</protein>
<evidence type="ECO:0000256" key="3">
    <source>
        <dbReference type="ARBA" id="ARBA00022448"/>
    </source>
</evidence>
<evidence type="ECO:0000313" key="10">
    <source>
        <dbReference type="Proteomes" id="UP000470875"/>
    </source>
</evidence>
<evidence type="ECO:0000313" key="9">
    <source>
        <dbReference type="EMBL" id="MSS84683.1"/>
    </source>
</evidence>
<sequence>MRYKELEPKEKCMHQLAHTIRTWQPATFSFVMASSALSIALHLVGYAFLSEVLWAIAALALLVISCLFVIRLIIGWQSVRTQFADPTTAFGFLTIPSAFAVLGSRFAFAGMWTWAFALWVCATVVWLPLSYAVPWSAIAHTHGFFGTTTPTFTQETSAGNHLLTKVNGSWFLWTTAAGTVAMLSALVAGRFSGLTQEALVIVALIGWASGLALYAISAGLLSVRILRYGIPPKDLGPSFWVVMGSLATSGLAGGEIALLAQRSNLAASVHDVAANISVALWGIAAWLTVGLILLSAWRLCVRRIPVSYSIELWSLVFPIATFASMCVRVGVVTSSDPLHTLGHAFTWVALAVWTIVVIDGIIRRLIKTPRAD</sequence>
<feature type="transmembrane region" description="Helical" evidence="8">
    <location>
        <begin position="312"/>
        <end position="332"/>
    </location>
</feature>
<dbReference type="AlphaFoldDB" id="A0A6N7W849"/>
<keyword evidence="10" id="KW-1185">Reference proteome</keyword>
<feature type="transmembrane region" description="Helical" evidence="8">
    <location>
        <begin position="344"/>
        <end position="362"/>
    </location>
</feature>
<evidence type="ECO:0000256" key="8">
    <source>
        <dbReference type="SAM" id="Phobius"/>
    </source>
</evidence>
<keyword evidence="4" id="KW-1003">Cell membrane</keyword>
<evidence type="ECO:0000256" key="6">
    <source>
        <dbReference type="ARBA" id="ARBA00022989"/>
    </source>
</evidence>
<comment type="subcellular location">
    <subcellularLocation>
        <location evidence="1">Cell membrane</location>
        <topology evidence="1">Multi-pass membrane protein</topology>
    </subcellularLocation>
</comment>
<gene>
    <name evidence="9" type="ORF">FYJ24_07890</name>
</gene>
<evidence type="ECO:0000256" key="5">
    <source>
        <dbReference type="ARBA" id="ARBA00022692"/>
    </source>
</evidence>
<organism evidence="9 10">
    <name type="scientific">Scrofimicrobium canadense</name>
    <dbReference type="NCBI Taxonomy" id="2652290"/>
    <lineage>
        <taxon>Bacteria</taxon>
        <taxon>Bacillati</taxon>
        <taxon>Actinomycetota</taxon>
        <taxon>Actinomycetes</taxon>
        <taxon>Actinomycetales</taxon>
        <taxon>Actinomycetaceae</taxon>
        <taxon>Scrofimicrobium</taxon>
    </lineage>
</organism>
<name>A0A6N7W849_9ACTO</name>
<keyword evidence="6 8" id="KW-1133">Transmembrane helix</keyword>
<evidence type="ECO:0000256" key="1">
    <source>
        <dbReference type="ARBA" id="ARBA00004651"/>
    </source>
</evidence>
<reference evidence="9 10" key="1">
    <citation type="submission" date="2019-08" db="EMBL/GenBank/DDBJ databases">
        <title>In-depth cultivation of the pig gut microbiome towards novel bacterial diversity and tailored functional studies.</title>
        <authorList>
            <person name="Wylensek D."/>
            <person name="Hitch T.C.A."/>
            <person name="Clavel T."/>
        </authorList>
    </citation>
    <scope>NUCLEOTIDE SEQUENCE [LARGE SCALE GENOMIC DNA]</scope>
    <source>
        <strain evidence="9 10">WB03_NA08</strain>
    </source>
</reference>
<keyword evidence="7 8" id="KW-0472">Membrane</keyword>
<comment type="caution">
    <text evidence="9">The sequence shown here is derived from an EMBL/GenBank/DDBJ whole genome shotgun (WGS) entry which is preliminary data.</text>
</comment>
<comment type="similarity">
    <text evidence="2">Belongs to the tellurite-resistance/dicarboxylate transporter (TDT) family.</text>
</comment>
<feature type="transmembrane region" description="Helical" evidence="8">
    <location>
        <begin position="238"/>
        <end position="258"/>
    </location>
</feature>
<proteinExistence type="inferred from homology"/>
<dbReference type="PANTHER" id="PTHR31686">
    <property type="match status" value="1"/>
</dbReference>
<keyword evidence="3" id="KW-0813">Transport</keyword>
<dbReference type="Proteomes" id="UP000470875">
    <property type="component" value="Unassembled WGS sequence"/>
</dbReference>
<dbReference type="Pfam" id="PF03595">
    <property type="entry name" value="SLAC1"/>
    <property type="match status" value="1"/>
</dbReference>
<dbReference type="Gene3D" id="1.50.10.150">
    <property type="entry name" value="Voltage-dependent anion channel"/>
    <property type="match status" value="1"/>
</dbReference>